<feature type="domain" description="MacB-like periplasmic core" evidence="9">
    <location>
        <begin position="31"/>
        <end position="238"/>
    </location>
</feature>
<keyword evidence="4 7" id="KW-1133">Transmembrane helix</keyword>
<reference evidence="10" key="1">
    <citation type="submission" date="2021-03" db="EMBL/GenBank/DDBJ databases">
        <title>Comparative Genomics and Metabolomics in the genus Turicibacter.</title>
        <authorList>
            <person name="Maki J."/>
            <person name="Looft T."/>
        </authorList>
    </citation>
    <scope>NUCLEOTIDE SEQUENCE</scope>
    <source>
        <strain evidence="10">ISU324</strain>
    </source>
</reference>
<feature type="coiled-coil region" evidence="6">
    <location>
        <begin position="263"/>
        <end position="336"/>
    </location>
</feature>
<evidence type="ECO:0000256" key="6">
    <source>
        <dbReference type="SAM" id="Coils"/>
    </source>
</evidence>
<organism evidence="10 11">
    <name type="scientific">Turicibacter bilis</name>
    <dbReference type="NCBI Taxonomy" id="2735723"/>
    <lineage>
        <taxon>Bacteria</taxon>
        <taxon>Bacillati</taxon>
        <taxon>Bacillota</taxon>
        <taxon>Erysipelotrichia</taxon>
        <taxon>Erysipelotrichales</taxon>
        <taxon>Turicibacteraceae</taxon>
        <taxon>Turicibacter</taxon>
    </lineage>
</organism>
<dbReference type="PANTHER" id="PTHR30287:SF1">
    <property type="entry name" value="INNER MEMBRANE PROTEIN"/>
    <property type="match status" value="1"/>
</dbReference>
<evidence type="ECO:0000256" key="1">
    <source>
        <dbReference type="ARBA" id="ARBA00004651"/>
    </source>
</evidence>
<feature type="transmembrane region" description="Helical" evidence="7">
    <location>
        <begin position="555"/>
        <end position="572"/>
    </location>
</feature>
<keyword evidence="2" id="KW-1003">Cell membrane</keyword>
<keyword evidence="3 7" id="KW-0812">Transmembrane</keyword>
<evidence type="ECO:0000313" key="11">
    <source>
        <dbReference type="Proteomes" id="UP001058072"/>
    </source>
</evidence>
<dbReference type="AlphaFoldDB" id="A0A9Q9CLZ7"/>
<dbReference type="PANTHER" id="PTHR30287">
    <property type="entry name" value="MEMBRANE COMPONENT OF PREDICTED ABC SUPERFAMILY METABOLITE UPTAKE TRANSPORTER"/>
    <property type="match status" value="1"/>
</dbReference>
<feature type="coiled-coil region" evidence="6">
    <location>
        <begin position="362"/>
        <end position="389"/>
    </location>
</feature>
<evidence type="ECO:0000259" key="8">
    <source>
        <dbReference type="Pfam" id="PF02687"/>
    </source>
</evidence>
<dbReference type="EMBL" id="CP071250">
    <property type="protein sequence ID" value="UUF08934.1"/>
    <property type="molecule type" value="Genomic_DNA"/>
</dbReference>
<evidence type="ECO:0000256" key="5">
    <source>
        <dbReference type="ARBA" id="ARBA00023136"/>
    </source>
</evidence>
<sequence length="1083" mass="121565">MVIMSKSLTKDTIRDIKKSIGRFLSILMICALGVAFFVGIKSSPLSMEKTVDQYYDDYNMMDLRLVSTFGFTQEDVNALAKLEGIEGIFPTYSQDVLTNYHNQELVLKVHALPIDLSLDDPNYINQVRVIEGRLPEKSGEAVVERNAYFESIEIGSTITLESGTDTALSDNLKTTEYTVVGIVETPYYLSFDKGSTTIGNGEISSFIMIPQEDFKLDIYTEIFVTASDVLALDTFSKKYEEALKPLISSIETLADTQTQKRYDEVFTEANEELDKNRQEYEEKKSEALEQLQKAANELEEAKTTIESGKSELALKKAEFEQTIADAKKQIANGEAQLIKGETEFNQAYNEFYANKESAWAKIEEAKQEISQREEQLNQLKTAIDQMKASLESPMLTEEQKAGIQAQLTPLEEQYQSGITALAAGKAELEQNEQALINGEQQLLTTKQTLVASRQELNTQKANLEDEIAKANQQFDKAEAELTKGEADLAEGQKQYEEAKAEAEAGFAEAEEKLADAKQQIEDIAHPEWYVLDRNKHYSFVDYKGAAESIHAISQVFPVFFFMVAALVCLTTMTRMVDEQRMNIGTLKALGYGKWKIASKFLIYAGLASVTGSIIGAVVGNYVFPTVVIDAYSMMYVLPETIIVFSWSLILTALLIAVGVTTLSAYFAVNSELVETPSILMRPKAPKEGKRILLERIPFIWNRLSFIGKVTVRNIFRYKKRFFMTVFGIAGCTALLLTGFGLKDSIRTIVDKQFGTLFLYDMTLTFNRESTEEDQANVVSSLNKDERIVGSLLTTSENGKLLANDEEKDITIFIPENLDDLSQFIHFQNRKTAMDFSLTDEGAILTEKIAKQLNVKVGDHITLENADGKKVEVLISGITENYISHYIYLSKSYYEQLFDKQLSFNQLVAISSLEDEAIQSDLSSELMALEEVSGISWVSTLKSSFNDMIHNLNYVIILLIVSAGALAFVVLYNLTNVNISERMREIATIKVLGFYDNEVSAYIYRENIILTLIGTFVGLGLGMLLHLFVMTTVEMDMMMFGRQIRGLSYVYAAGLTFVFAALVNFAMYYKLKRVEMVESLKSVD</sequence>
<dbReference type="Pfam" id="PF02687">
    <property type="entry name" value="FtsX"/>
    <property type="match status" value="2"/>
</dbReference>
<feature type="transmembrane region" description="Helical" evidence="7">
    <location>
        <begin position="1048"/>
        <end position="1068"/>
    </location>
</feature>
<feature type="transmembrane region" description="Helical" evidence="7">
    <location>
        <begin position="721"/>
        <end position="741"/>
    </location>
</feature>
<dbReference type="Pfam" id="PF12704">
    <property type="entry name" value="MacB_PCD"/>
    <property type="match status" value="1"/>
</dbReference>
<proteinExistence type="predicted"/>
<feature type="transmembrane region" description="Helical" evidence="7">
    <location>
        <begin position="600"/>
        <end position="623"/>
    </location>
</feature>
<dbReference type="InterPro" id="IPR038766">
    <property type="entry name" value="Membrane_comp_ABC_pdt"/>
</dbReference>
<keyword evidence="6" id="KW-0175">Coiled coil</keyword>
<evidence type="ECO:0000313" key="10">
    <source>
        <dbReference type="EMBL" id="UUF08934.1"/>
    </source>
</evidence>
<evidence type="ECO:0000256" key="3">
    <source>
        <dbReference type="ARBA" id="ARBA00022692"/>
    </source>
</evidence>
<evidence type="ECO:0000256" key="2">
    <source>
        <dbReference type="ARBA" id="ARBA00022475"/>
    </source>
</evidence>
<accession>A0A9Q9CLZ7</accession>
<feature type="transmembrane region" description="Helical" evidence="7">
    <location>
        <begin position="643"/>
        <end position="668"/>
    </location>
</feature>
<feature type="domain" description="ABC3 transporter permease C-terminal" evidence="8">
    <location>
        <begin position="555"/>
        <end position="668"/>
    </location>
</feature>
<evidence type="ECO:0000259" key="9">
    <source>
        <dbReference type="Pfam" id="PF12704"/>
    </source>
</evidence>
<evidence type="ECO:0000256" key="4">
    <source>
        <dbReference type="ARBA" id="ARBA00022989"/>
    </source>
</evidence>
<evidence type="ECO:0000256" key="7">
    <source>
        <dbReference type="SAM" id="Phobius"/>
    </source>
</evidence>
<feature type="coiled-coil region" evidence="6">
    <location>
        <begin position="446"/>
        <end position="519"/>
    </location>
</feature>
<dbReference type="Proteomes" id="UP001058072">
    <property type="component" value="Chromosome"/>
</dbReference>
<feature type="transmembrane region" description="Helical" evidence="7">
    <location>
        <begin position="1007"/>
        <end position="1028"/>
    </location>
</feature>
<gene>
    <name evidence="10" type="ORF">J0J70_02690</name>
</gene>
<keyword evidence="5 7" id="KW-0472">Membrane</keyword>
<name>A0A9Q9CLZ7_9FIRM</name>
<feature type="transmembrane region" description="Helical" evidence="7">
    <location>
        <begin position="951"/>
        <end position="973"/>
    </location>
</feature>
<dbReference type="InterPro" id="IPR003838">
    <property type="entry name" value="ABC3_permease_C"/>
</dbReference>
<dbReference type="InterPro" id="IPR025857">
    <property type="entry name" value="MacB_PCD"/>
</dbReference>
<feature type="domain" description="ABC3 transporter permease C-terminal" evidence="8">
    <location>
        <begin position="957"/>
        <end position="1073"/>
    </location>
</feature>
<protein>
    <submittedName>
        <fullName evidence="10">ABC transporter permease</fullName>
    </submittedName>
</protein>
<comment type="subcellular location">
    <subcellularLocation>
        <location evidence="1">Cell membrane</location>
        <topology evidence="1">Multi-pass membrane protein</topology>
    </subcellularLocation>
</comment>
<feature type="transmembrane region" description="Helical" evidence="7">
    <location>
        <begin position="20"/>
        <end position="40"/>
    </location>
</feature>
<dbReference type="GO" id="GO:0005886">
    <property type="term" value="C:plasma membrane"/>
    <property type="evidence" value="ECO:0007669"/>
    <property type="project" value="UniProtKB-SubCell"/>
</dbReference>